<evidence type="ECO:0000256" key="10">
    <source>
        <dbReference type="ARBA" id="ARBA00048743"/>
    </source>
</evidence>
<keyword evidence="8 11" id="KW-0067">ATP-binding</keyword>
<feature type="binding site" evidence="11">
    <location>
        <begin position="10"/>
        <end position="17"/>
    </location>
    <ligand>
        <name>ATP</name>
        <dbReference type="ChEBI" id="CHEBI:30616"/>
    </ligand>
</feature>
<evidence type="ECO:0000256" key="5">
    <source>
        <dbReference type="ARBA" id="ARBA00022727"/>
    </source>
</evidence>
<reference evidence="13" key="1">
    <citation type="submission" date="2022-12" db="EMBL/GenBank/DDBJ databases">
        <title>Marinomonas 15G1-11 sp. nov, isolated from marine algae.</title>
        <authorList>
            <person name="Butt M."/>
            <person name="Choi D.G."/>
            <person name="Kim J.M."/>
            <person name="Lee J.K."/>
            <person name="Baek J.H."/>
            <person name="Jeon C.O."/>
        </authorList>
    </citation>
    <scope>NUCLEOTIDE SEQUENCE</scope>
    <source>
        <strain evidence="13">15G1-11</strain>
    </source>
</reference>
<keyword evidence="6 11" id="KW-0547">Nucleotide-binding</keyword>
<evidence type="ECO:0000256" key="9">
    <source>
        <dbReference type="ARBA" id="ARBA00029962"/>
    </source>
</evidence>
<dbReference type="Proteomes" id="UP001149719">
    <property type="component" value="Unassembled WGS sequence"/>
</dbReference>
<feature type="domain" description="Thymidylate kinase-like" evidence="12">
    <location>
        <begin position="8"/>
        <end position="195"/>
    </location>
</feature>
<dbReference type="InterPro" id="IPR018094">
    <property type="entry name" value="Thymidylate_kinase"/>
</dbReference>
<evidence type="ECO:0000256" key="6">
    <source>
        <dbReference type="ARBA" id="ARBA00022741"/>
    </source>
</evidence>
<evidence type="ECO:0000256" key="11">
    <source>
        <dbReference type="HAMAP-Rule" id="MF_00165"/>
    </source>
</evidence>
<proteinExistence type="inferred from homology"/>
<dbReference type="CDD" id="cd01672">
    <property type="entry name" value="TMPK"/>
    <property type="match status" value="1"/>
</dbReference>
<comment type="similarity">
    <text evidence="1 11">Belongs to the thymidylate kinase family.</text>
</comment>
<dbReference type="InterPro" id="IPR027417">
    <property type="entry name" value="P-loop_NTPase"/>
</dbReference>
<keyword evidence="14" id="KW-1185">Reference proteome</keyword>
<gene>
    <name evidence="11 13" type="primary">tmk</name>
    <name evidence="13" type="ORF">O1D97_11485</name>
</gene>
<evidence type="ECO:0000313" key="14">
    <source>
        <dbReference type="Proteomes" id="UP001149719"/>
    </source>
</evidence>
<comment type="caution">
    <text evidence="13">The sequence shown here is derived from an EMBL/GenBank/DDBJ whole genome shotgun (WGS) entry which is preliminary data.</text>
</comment>
<evidence type="ECO:0000256" key="1">
    <source>
        <dbReference type="ARBA" id="ARBA00009776"/>
    </source>
</evidence>
<dbReference type="NCBIfam" id="TIGR00041">
    <property type="entry name" value="DTMP_kinase"/>
    <property type="match status" value="1"/>
</dbReference>
<evidence type="ECO:0000313" key="13">
    <source>
        <dbReference type="EMBL" id="MCZ2722243.1"/>
    </source>
</evidence>
<dbReference type="EC" id="2.7.4.9" evidence="2 11"/>
<evidence type="ECO:0000256" key="7">
    <source>
        <dbReference type="ARBA" id="ARBA00022777"/>
    </source>
</evidence>
<evidence type="ECO:0000259" key="12">
    <source>
        <dbReference type="Pfam" id="PF02223"/>
    </source>
</evidence>
<dbReference type="PROSITE" id="PS01331">
    <property type="entry name" value="THYMIDYLATE_KINASE"/>
    <property type="match status" value="1"/>
</dbReference>
<dbReference type="GO" id="GO:0004798">
    <property type="term" value="F:dTMP kinase activity"/>
    <property type="evidence" value="ECO:0007669"/>
    <property type="project" value="UniProtKB-EC"/>
</dbReference>
<dbReference type="RefSeq" id="WP_269125722.1">
    <property type="nucleotide sequence ID" value="NZ_JAPUBN010000017.1"/>
</dbReference>
<name>A0ABT4JV23_9GAMM</name>
<evidence type="ECO:0000256" key="8">
    <source>
        <dbReference type="ARBA" id="ARBA00022840"/>
    </source>
</evidence>
<dbReference type="Pfam" id="PF02223">
    <property type="entry name" value="Thymidylate_kin"/>
    <property type="match status" value="1"/>
</dbReference>
<dbReference type="PANTHER" id="PTHR10344">
    <property type="entry name" value="THYMIDYLATE KINASE"/>
    <property type="match status" value="1"/>
</dbReference>
<dbReference type="SUPFAM" id="SSF52540">
    <property type="entry name" value="P-loop containing nucleoside triphosphate hydrolases"/>
    <property type="match status" value="1"/>
</dbReference>
<organism evidence="13 14">
    <name type="scientific">Marinomonas phaeophyticola</name>
    <dbReference type="NCBI Taxonomy" id="3004091"/>
    <lineage>
        <taxon>Bacteria</taxon>
        <taxon>Pseudomonadati</taxon>
        <taxon>Pseudomonadota</taxon>
        <taxon>Gammaproteobacteria</taxon>
        <taxon>Oceanospirillales</taxon>
        <taxon>Oceanospirillaceae</taxon>
        <taxon>Marinomonas</taxon>
    </lineage>
</organism>
<dbReference type="PANTHER" id="PTHR10344:SF4">
    <property type="entry name" value="UMP-CMP KINASE 2, MITOCHONDRIAL"/>
    <property type="match status" value="1"/>
</dbReference>
<accession>A0ABT4JV23</accession>
<keyword evidence="7 11" id="KW-0418">Kinase</keyword>
<comment type="function">
    <text evidence="11">Phosphorylation of dTMP to form dTDP in both de novo and salvage pathways of dTTP synthesis.</text>
</comment>
<keyword evidence="4 11" id="KW-0808">Transferase</keyword>
<evidence type="ECO:0000256" key="4">
    <source>
        <dbReference type="ARBA" id="ARBA00022679"/>
    </source>
</evidence>
<evidence type="ECO:0000256" key="3">
    <source>
        <dbReference type="ARBA" id="ARBA00017144"/>
    </source>
</evidence>
<dbReference type="InterPro" id="IPR018095">
    <property type="entry name" value="Thymidylate_kin_CS"/>
</dbReference>
<sequence>MRGKFISLEGGEGSGKSTSLAHILSWLDERNIPFITTREPGGTPLAEEIRSLVLNERDEKVHDMTELLLVFASRAQHINEKIKPALDSGVCVISDRFVDSSFVYQGVARQGNLAIISTLTDWVVGQCLPDKTILLDVPVEIGLARVQARQKIDRLDKESVLFHESVRSGFMDRAKADVKRFSVIDASQALDLVLGDIDDVLTQIFESSVN</sequence>
<dbReference type="Gene3D" id="3.40.50.300">
    <property type="entry name" value="P-loop containing nucleotide triphosphate hydrolases"/>
    <property type="match status" value="1"/>
</dbReference>
<dbReference type="EMBL" id="JAPUBN010000017">
    <property type="protein sequence ID" value="MCZ2722243.1"/>
    <property type="molecule type" value="Genomic_DNA"/>
</dbReference>
<dbReference type="HAMAP" id="MF_00165">
    <property type="entry name" value="Thymidylate_kinase"/>
    <property type="match status" value="1"/>
</dbReference>
<comment type="catalytic activity">
    <reaction evidence="10 11">
        <text>dTMP + ATP = dTDP + ADP</text>
        <dbReference type="Rhea" id="RHEA:13517"/>
        <dbReference type="ChEBI" id="CHEBI:30616"/>
        <dbReference type="ChEBI" id="CHEBI:58369"/>
        <dbReference type="ChEBI" id="CHEBI:63528"/>
        <dbReference type="ChEBI" id="CHEBI:456216"/>
        <dbReference type="EC" id="2.7.4.9"/>
    </reaction>
</comment>
<keyword evidence="5 11" id="KW-0545">Nucleotide biosynthesis</keyword>
<dbReference type="InterPro" id="IPR039430">
    <property type="entry name" value="Thymidylate_kin-like_dom"/>
</dbReference>
<protein>
    <recommendedName>
        <fullName evidence="3 11">Thymidylate kinase</fullName>
        <ecNumber evidence="2 11">2.7.4.9</ecNumber>
    </recommendedName>
    <alternativeName>
        <fullName evidence="9 11">dTMP kinase</fullName>
    </alternativeName>
</protein>
<evidence type="ECO:0000256" key="2">
    <source>
        <dbReference type="ARBA" id="ARBA00012980"/>
    </source>
</evidence>